<keyword evidence="1" id="KW-0812">Transmembrane</keyword>
<organism evidence="3">
    <name type="scientific">freshwater metagenome</name>
    <dbReference type="NCBI Taxonomy" id="449393"/>
    <lineage>
        <taxon>unclassified sequences</taxon>
        <taxon>metagenomes</taxon>
        <taxon>ecological metagenomes</taxon>
    </lineage>
</organism>
<name>A0A6J6HGT2_9ZZZZ</name>
<sequence>MSGGEIAALIAAGALALFVLFLAIPLVKLGRLLDETTVTVKEINDSLPPLLSGLSETVDQTNKQLAKIDVITDNVADISNNFQSLVAVFSASVGSPLLKLAGYLKGFTSFLGKKK</sequence>
<dbReference type="EMBL" id="CAEZSN010000020">
    <property type="protein sequence ID" value="CAB4536852.1"/>
    <property type="molecule type" value="Genomic_DNA"/>
</dbReference>
<dbReference type="InterPro" id="IPR009293">
    <property type="entry name" value="UPF0478"/>
</dbReference>
<evidence type="ECO:0000313" key="2">
    <source>
        <dbReference type="EMBL" id="CAB4536852.1"/>
    </source>
</evidence>
<evidence type="ECO:0000313" key="3">
    <source>
        <dbReference type="EMBL" id="CAB4610294.1"/>
    </source>
</evidence>
<proteinExistence type="predicted"/>
<dbReference type="EMBL" id="CAEZUR010000056">
    <property type="protein sequence ID" value="CAB4610294.1"/>
    <property type="molecule type" value="Genomic_DNA"/>
</dbReference>
<evidence type="ECO:0000256" key="1">
    <source>
        <dbReference type="SAM" id="Phobius"/>
    </source>
</evidence>
<keyword evidence="1" id="KW-0472">Membrane</keyword>
<protein>
    <submittedName>
        <fullName evidence="3">Unannotated protein</fullName>
    </submittedName>
</protein>
<dbReference type="Pfam" id="PF06103">
    <property type="entry name" value="DUF948"/>
    <property type="match status" value="1"/>
</dbReference>
<accession>A0A6J6HGT2</accession>
<reference evidence="3" key="1">
    <citation type="submission" date="2020-05" db="EMBL/GenBank/DDBJ databases">
        <authorList>
            <person name="Chiriac C."/>
            <person name="Salcher M."/>
            <person name="Ghai R."/>
            <person name="Kavagutti S V."/>
        </authorList>
    </citation>
    <scope>NUCLEOTIDE SEQUENCE</scope>
</reference>
<gene>
    <name evidence="2" type="ORF">UFOPK1433_00285</name>
    <name evidence="3" type="ORF">UFOPK1843_00781</name>
</gene>
<dbReference type="AlphaFoldDB" id="A0A6J6HGT2"/>
<keyword evidence="1" id="KW-1133">Transmembrane helix</keyword>
<feature type="transmembrane region" description="Helical" evidence="1">
    <location>
        <begin position="6"/>
        <end position="27"/>
    </location>
</feature>